<dbReference type="AlphaFoldDB" id="A0A5S9F417"/>
<name>A0A5S9F417_UABAM</name>
<protein>
    <submittedName>
        <fullName evidence="1">Trehalose synthase</fullName>
    </submittedName>
</protein>
<dbReference type="RefSeq" id="WP_151967928.1">
    <property type="nucleotide sequence ID" value="NZ_AP019860.1"/>
</dbReference>
<keyword evidence="2" id="KW-1185">Reference proteome</keyword>
<sequence>MKHFYKNTSFIQKLSSYITTQRWYRGKAETLHNISIDDVIEIGKEQYLLIVTTHSNSAHNKYVVTLIVSVTHKNKPLFDFCENDQMLFVYDGCEDEEYCKNLWQIISSSQNDELQSFVIDNSVDLAVQKAHTPNSEQSNTNIIYDDKWLVKIFRQPQFGANPDLEINVFLSENRFPHVPKTIAGLRYISAEGKSMDIAIVQQLVDGASDCWEYVVQLASDYLSQSTQENFTRHSIFSGFKKTPNTMEASVQFAKLLGQRTAQLHLALANSDNANFSPQRIDSTYLTNLYDGFCEILSEVADLLQKTEPTANIARFLEATPLLKKHFESLITSPIEGYCIRCHGDYHLGQVLKINSDVVILDFEGEPLRTIEERRQKQSPFKDIAGMIRSFNYAGFKAAIDLNNENFPKINFWGNTMAITFLNEYLNVANGGQFLSQNKQQQQVLLQLFLFDKALYELKYELNNRPDWLHIPLCGIISLLEDIQ</sequence>
<evidence type="ECO:0000313" key="2">
    <source>
        <dbReference type="Proteomes" id="UP000326354"/>
    </source>
</evidence>
<dbReference type="SUPFAM" id="SSF56112">
    <property type="entry name" value="Protein kinase-like (PK-like)"/>
    <property type="match status" value="1"/>
</dbReference>
<organism evidence="1 2">
    <name type="scientific">Uabimicrobium amorphum</name>
    <dbReference type="NCBI Taxonomy" id="2596890"/>
    <lineage>
        <taxon>Bacteria</taxon>
        <taxon>Pseudomonadati</taxon>
        <taxon>Planctomycetota</taxon>
        <taxon>Candidatus Uabimicrobiia</taxon>
        <taxon>Candidatus Uabimicrobiales</taxon>
        <taxon>Candidatus Uabimicrobiaceae</taxon>
        <taxon>Candidatus Uabimicrobium</taxon>
    </lineage>
</organism>
<evidence type="ECO:0000313" key="1">
    <source>
        <dbReference type="EMBL" id="BBM83742.1"/>
    </source>
</evidence>
<dbReference type="Gene3D" id="3.90.1200.10">
    <property type="match status" value="1"/>
</dbReference>
<dbReference type="KEGG" id="uam:UABAM_02096"/>
<accession>A0A5S9F417</accession>
<dbReference type="InterPro" id="IPR011009">
    <property type="entry name" value="Kinase-like_dom_sf"/>
</dbReference>
<gene>
    <name evidence="1" type="ORF">UABAM_02096</name>
</gene>
<dbReference type="OrthoDB" id="9805159at2"/>
<proteinExistence type="predicted"/>
<dbReference type="Proteomes" id="UP000326354">
    <property type="component" value="Chromosome"/>
</dbReference>
<reference evidence="1 2" key="1">
    <citation type="submission" date="2019-08" db="EMBL/GenBank/DDBJ databases">
        <title>Complete genome sequence of Candidatus Uab amorphum.</title>
        <authorList>
            <person name="Shiratori T."/>
            <person name="Suzuki S."/>
            <person name="Kakizawa Y."/>
            <person name="Ishida K."/>
        </authorList>
    </citation>
    <scope>NUCLEOTIDE SEQUENCE [LARGE SCALE GENOMIC DNA]</scope>
    <source>
        <strain evidence="1 2">SRT547</strain>
    </source>
</reference>
<dbReference type="EMBL" id="AP019860">
    <property type="protein sequence ID" value="BBM83742.1"/>
    <property type="molecule type" value="Genomic_DNA"/>
</dbReference>